<dbReference type="GO" id="GO:0004376">
    <property type="term" value="F:GPI mannosyltransferase activity"/>
    <property type="evidence" value="ECO:0007669"/>
    <property type="project" value="InterPro"/>
</dbReference>
<evidence type="ECO:0000256" key="12">
    <source>
        <dbReference type="RuleBase" id="RU363112"/>
    </source>
</evidence>
<evidence type="ECO:0000256" key="1">
    <source>
        <dbReference type="ARBA" id="ARBA00004477"/>
    </source>
</evidence>
<protein>
    <recommendedName>
        <fullName evidence="4 12">GPI mannosyltransferase 2</fullName>
        <ecNumber evidence="12">2.4.1.-</ecNumber>
    </recommendedName>
</protein>
<dbReference type="STRING" id="77020.A0A0M8MUU2"/>
<reference evidence="13 14" key="1">
    <citation type="submission" date="2015-07" db="EMBL/GenBank/DDBJ databases">
        <title>Draft Genome Sequence of Malassezia furfur CBS1878 and Malassezia pachydermatis CBS1879.</title>
        <authorList>
            <person name="Triana S."/>
            <person name="Ohm R."/>
            <person name="Gonzalez A."/>
            <person name="DeCock H."/>
            <person name="Restrepo S."/>
            <person name="Celis A."/>
        </authorList>
    </citation>
    <scope>NUCLEOTIDE SEQUENCE [LARGE SCALE GENOMIC DNA]</scope>
    <source>
        <strain evidence="13 14">CBS 1879</strain>
    </source>
</reference>
<evidence type="ECO:0000256" key="7">
    <source>
        <dbReference type="ARBA" id="ARBA00022679"/>
    </source>
</evidence>
<accession>A0A0M8MUU2</accession>
<keyword evidence="5 12" id="KW-0337">GPI-anchor biosynthesis</keyword>
<keyword evidence="11 12" id="KW-0472">Membrane</keyword>
<feature type="transmembrane region" description="Helical" evidence="12">
    <location>
        <begin position="171"/>
        <end position="199"/>
    </location>
</feature>
<comment type="caution">
    <text evidence="12">Lacks conserved residue(s) required for the propagation of feature annotation.</text>
</comment>
<evidence type="ECO:0000256" key="9">
    <source>
        <dbReference type="ARBA" id="ARBA00022824"/>
    </source>
</evidence>
<evidence type="ECO:0000256" key="11">
    <source>
        <dbReference type="ARBA" id="ARBA00023136"/>
    </source>
</evidence>
<keyword evidence="6 12" id="KW-0328">Glycosyltransferase</keyword>
<dbReference type="PANTHER" id="PTHR12468">
    <property type="entry name" value="GPI MANNOSYLTRANSFERASE 2"/>
    <property type="match status" value="1"/>
</dbReference>
<evidence type="ECO:0000313" key="14">
    <source>
        <dbReference type="Proteomes" id="UP000037751"/>
    </source>
</evidence>
<keyword evidence="14" id="KW-1185">Reference proteome</keyword>
<dbReference type="RefSeq" id="XP_017991842.1">
    <property type="nucleotide sequence ID" value="XM_018138495.1"/>
</dbReference>
<feature type="transmembrane region" description="Helical" evidence="12">
    <location>
        <begin position="63"/>
        <end position="84"/>
    </location>
</feature>
<keyword evidence="8 12" id="KW-0812">Transmembrane</keyword>
<dbReference type="UniPathway" id="UPA00196"/>
<keyword evidence="10 12" id="KW-1133">Transmembrane helix</keyword>
<feature type="transmembrane region" description="Helical" evidence="12">
    <location>
        <begin position="279"/>
        <end position="299"/>
    </location>
</feature>
<dbReference type="Pfam" id="PF04188">
    <property type="entry name" value="Mannosyl_trans2"/>
    <property type="match status" value="1"/>
</dbReference>
<dbReference type="EC" id="2.4.1.-" evidence="12"/>
<feature type="transmembrane region" description="Helical" evidence="12">
    <location>
        <begin position="379"/>
        <end position="398"/>
    </location>
</feature>
<comment type="similarity">
    <text evidence="3 12">Belongs to the PIGV family.</text>
</comment>
<dbReference type="VEuPathDB" id="FungiDB:Malapachy_4040"/>
<dbReference type="EMBL" id="LGAV01000004">
    <property type="protein sequence ID" value="KOS14210.1"/>
    <property type="molecule type" value="Genomic_DNA"/>
</dbReference>
<evidence type="ECO:0000256" key="4">
    <source>
        <dbReference type="ARBA" id="ARBA00013795"/>
    </source>
</evidence>
<comment type="function">
    <text evidence="12">Mannosyltransferase involved in glycosylphosphatidylinositol-anchor biosynthesis.</text>
</comment>
<evidence type="ECO:0000256" key="10">
    <source>
        <dbReference type="ARBA" id="ARBA00022989"/>
    </source>
</evidence>
<comment type="pathway">
    <text evidence="2 12">Glycolipid biosynthesis; glycosylphosphatidylinositol-anchor biosynthesis.</text>
</comment>
<dbReference type="GO" id="GO:0031501">
    <property type="term" value="C:mannosyltransferase complex"/>
    <property type="evidence" value="ECO:0007669"/>
    <property type="project" value="TreeGrafter"/>
</dbReference>
<dbReference type="GeneID" id="28730371"/>
<evidence type="ECO:0000256" key="2">
    <source>
        <dbReference type="ARBA" id="ARBA00004687"/>
    </source>
</evidence>
<dbReference type="InterPro" id="IPR007315">
    <property type="entry name" value="PIG-V/Gpi18"/>
</dbReference>
<evidence type="ECO:0000256" key="3">
    <source>
        <dbReference type="ARBA" id="ARBA00008698"/>
    </source>
</evidence>
<organism evidence="13 14">
    <name type="scientific">Malassezia pachydermatis</name>
    <dbReference type="NCBI Taxonomy" id="77020"/>
    <lineage>
        <taxon>Eukaryota</taxon>
        <taxon>Fungi</taxon>
        <taxon>Dikarya</taxon>
        <taxon>Basidiomycota</taxon>
        <taxon>Ustilaginomycotina</taxon>
        <taxon>Malasseziomycetes</taxon>
        <taxon>Malasseziales</taxon>
        <taxon>Malasseziaceae</taxon>
        <taxon>Malassezia</taxon>
    </lineage>
</organism>
<evidence type="ECO:0000256" key="8">
    <source>
        <dbReference type="ARBA" id="ARBA00022692"/>
    </source>
</evidence>
<dbReference type="GO" id="GO:0005789">
    <property type="term" value="C:endoplasmic reticulum membrane"/>
    <property type="evidence" value="ECO:0007669"/>
    <property type="project" value="UniProtKB-SubCell"/>
</dbReference>
<dbReference type="OrthoDB" id="10252502at2759"/>
<sequence>MLLCFGNALPSFDTSGSLVRATVPGTEADHALWDRWAVPFVRWDTVYFLSLAYPAYGYMYENMLAFQPGIVAILRVLGFGYSGAWDPFVSVMRTVVLVQLLSWLAPWLLYHVTKQCTSSPRWAYRAAMLSVFAPASATSLTSPTPEPFFSVCSLLGLWCLTKEPYTHLRRILAALCFAAATLFRANGVFLAGFLVWHGLYLPWLTGHRRSVFQLLSALFIVVFCVGLSVAPFVLSQAWAVERMCPGAVWCTRSWPVVYTYVQETYWDVGFLRYWHWAQLPNFALAMPVLLLGAWGCYTLRPSWRICLRETLWPWRCALSPPRRGVWDWVFVYHMMFVLALLFFASHVQIALRFATPGGMPLLWWAAAKAYEHPQRRRVLEGYLVMYSIIACVLYAGFYPPA</sequence>
<keyword evidence="7 12" id="KW-0808">Transferase</keyword>
<dbReference type="AlphaFoldDB" id="A0A0M8MUU2"/>
<feature type="transmembrane region" description="Helical" evidence="12">
    <location>
        <begin position="211"/>
        <end position="233"/>
    </location>
</feature>
<evidence type="ECO:0000313" key="13">
    <source>
        <dbReference type="EMBL" id="KOS14210.1"/>
    </source>
</evidence>
<comment type="subcellular location">
    <subcellularLocation>
        <location evidence="1 12">Endoplasmic reticulum membrane</location>
        <topology evidence="1 12">Multi-pass membrane protein</topology>
    </subcellularLocation>
</comment>
<proteinExistence type="inferred from homology"/>
<gene>
    <name evidence="13" type="ORF">Malapachy_4040</name>
</gene>
<evidence type="ECO:0000256" key="6">
    <source>
        <dbReference type="ARBA" id="ARBA00022676"/>
    </source>
</evidence>
<keyword evidence="9 12" id="KW-0256">Endoplasmic reticulum</keyword>
<name>A0A0M8MUU2_9BASI</name>
<comment type="caution">
    <text evidence="13">The sequence shown here is derived from an EMBL/GenBank/DDBJ whole genome shotgun (WGS) entry which is preliminary data.</text>
</comment>
<feature type="transmembrane region" description="Helical" evidence="12">
    <location>
        <begin position="325"/>
        <end position="343"/>
    </location>
</feature>
<dbReference type="Proteomes" id="UP000037751">
    <property type="component" value="Unassembled WGS sequence"/>
</dbReference>
<dbReference type="GO" id="GO:0006506">
    <property type="term" value="P:GPI anchor biosynthetic process"/>
    <property type="evidence" value="ECO:0007669"/>
    <property type="project" value="UniProtKB-UniPathway"/>
</dbReference>
<dbReference type="PANTHER" id="PTHR12468:SF2">
    <property type="entry name" value="GPI MANNOSYLTRANSFERASE 2"/>
    <property type="match status" value="1"/>
</dbReference>
<evidence type="ECO:0000256" key="5">
    <source>
        <dbReference type="ARBA" id="ARBA00022502"/>
    </source>
</evidence>
<dbReference type="GO" id="GO:0000009">
    <property type="term" value="F:alpha-1,6-mannosyltransferase activity"/>
    <property type="evidence" value="ECO:0007669"/>
    <property type="project" value="InterPro"/>
</dbReference>